<protein>
    <submittedName>
        <fullName evidence="2">Uncharacterized protein</fullName>
    </submittedName>
</protein>
<evidence type="ECO:0000313" key="3">
    <source>
        <dbReference type="Proteomes" id="UP000284706"/>
    </source>
</evidence>
<reference evidence="2 3" key="1">
    <citation type="journal article" date="2018" name="Evol. Lett.">
        <title>Horizontal gene cluster transfer increased hallucinogenic mushroom diversity.</title>
        <authorList>
            <person name="Reynolds H.T."/>
            <person name="Vijayakumar V."/>
            <person name="Gluck-Thaler E."/>
            <person name="Korotkin H.B."/>
            <person name="Matheny P.B."/>
            <person name="Slot J.C."/>
        </authorList>
    </citation>
    <scope>NUCLEOTIDE SEQUENCE [LARGE SCALE GENOMIC DNA]</scope>
    <source>
        <strain evidence="2 3">SRW20</strain>
    </source>
</reference>
<dbReference type="Proteomes" id="UP000284706">
    <property type="component" value="Unassembled WGS sequence"/>
</dbReference>
<dbReference type="InParanoid" id="A0A409X7T0"/>
<accession>A0A409X7T0</accession>
<sequence length="64" mass="6969">MAGETGEEQRLTLGLEDGMPFDSPGGRASCLERLQRTSDFVSMRRAQLLVKLVVEATSVEGNID</sequence>
<dbReference type="EMBL" id="NHYE01004007">
    <property type="protein sequence ID" value="PPQ86795.1"/>
    <property type="molecule type" value="Genomic_DNA"/>
</dbReference>
<gene>
    <name evidence="2" type="ORF">CVT26_004146</name>
</gene>
<evidence type="ECO:0000313" key="2">
    <source>
        <dbReference type="EMBL" id="PPQ86795.1"/>
    </source>
</evidence>
<name>A0A409X7T0_9AGAR</name>
<evidence type="ECO:0000256" key="1">
    <source>
        <dbReference type="SAM" id="MobiDB-lite"/>
    </source>
</evidence>
<keyword evidence="3" id="KW-1185">Reference proteome</keyword>
<organism evidence="2 3">
    <name type="scientific">Gymnopilus dilepis</name>
    <dbReference type="NCBI Taxonomy" id="231916"/>
    <lineage>
        <taxon>Eukaryota</taxon>
        <taxon>Fungi</taxon>
        <taxon>Dikarya</taxon>
        <taxon>Basidiomycota</taxon>
        <taxon>Agaricomycotina</taxon>
        <taxon>Agaricomycetes</taxon>
        <taxon>Agaricomycetidae</taxon>
        <taxon>Agaricales</taxon>
        <taxon>Agaricineae</taxon>
        <taxon>Hymenogastraceae</taxon>
        <taxon>Gymnopilus</taxon>
    </lineage>
</organism>
<proteinExistence type="predicted"/>
<dbReference type="AlphaFoldDB" id="A0A409X7T0"/>
<feature type="region of interest" description="Disordered" evidence="1">
    <location>
        <begin position="1"/>
        <end position="24"/>
    </location>
</feature>
<comment type="caution">
    <text evidence="2">The sequence shown here is derived from an EMBL/GenBank/DDBJ whole genome shotgun (WGS) entry which is preliminary data.</text>
</comment>